<dbReference type="EMBL" id="JAPUFD010000018">
    <property type="protein sequence ID" value="MDI1492246.1"/>
    <property type="molecule type" value="Genomic_DNA"/>
</dbReference>
<dbReference type="PANTHER" id="PTHR20861:SF1">
    <property type="entry name" value="HOMOSERINE KINASE"/>
    <property type="match status" value="1"/>
</dbReference>
<evidence type="ECO:0000313" key="8">
    <source>
        <dbReference type="Proteomes" id="UP001161017"/>
    </source>
</evidence>
<protein>
    <recommendedName>
        <fullName evidence="9">Homoserine kinase</fullName>
    </recommendedName>
</protein>
<comment type="caution">
    <text evidence="7">The sequence shown here is derived from an EMBL/GenBank/DDBJ whole genome shotgun (WGS) entry which is preliminary data.</text>
</comment>
<keyword evidence="6" id="KW-0753">Steroid metabolism</keyword>
<dbReference type="AlphaFoldDB" id="A0AA43QT92"/>
<dbReference type="SUPFAM" id="SSF55060">
    <property type="entry name" value="GHMP Kinase, C-terminal domain"/>
    <property type="match status" value="1"/>
</dbReference>
<evidence type="ECO:0000256" key="4">
    <source>
        <dbReference type="ARBA" id="ARBA00022777"/>
    </source>
</evidence>
<dbReference type="InterPro" id="IPR036554">
    <property type="entry name" value="GHMP_kinase_C_sf"/>
</dbReference>
<dbReference type="Proteomes" id="UP001161017">
    <property type="component" value="Unassembled WGS sequence"/>
</dbReference>
<organism evidence="7 8">
    <name type="scientific">Ramalina farinacea</name>
    <dbReference type="NCBI Taxonomy" id="258253"/>
    <lineage>
        <taxon>Eukaryota</taxon>
        <taxon>Fungi</taxon>
        <taxon>Dikarya</taxon>
        <taxon>Ascomycota</taxon>
        <taxon>Pezizomycotina</taxon>
        <taxon>Lecanoromycetes</taxon>
        <taxon>OSLEUM clade</taxon>
        <taxon>Lecanoromycetidae</taxon>
        <taxon>Lecanorales</taxon>
        <taxon>Lecanorineae</taxon>
        <taxon>Ramalinaceae</taxon>
        <taxon>Ramalina</taxon>
    </lineage>
</organism>
<evidence type="ECO:0000313" key="7">
    <source>
        <dbReference type="EMBL" id="MDI1492246.1"/>
    </source>
</evidence>
<keyword evidence="4" id="KW-0418">Kinase</keyword>
<accession>A0AA43QT92</accession>
<evidence type="ECO:0008006" key="9">
    <source>
        <dbReference type="Google" id="ProtNLM"/>
    </source>
</evidence>
<dbReference type="GO" id="GO:0005524">
    <property type="term" value="F:ATP binding"/>
    <property type="evidence" value="ECO:0007669"/>
    <property type="project" value="UniProtKB-KW"/>
</dbReference>
<keyword evidence="2" id="KW-0808">Transferase</keyword>
<keyword evidence="6" id="KW-0443">Lipid metabolism</keyword>
<gene>
    <name evidence="7" type="ORF">OHK93_003458</name>
</gene>
<dbReference type="InterPro" id="IPR014721">
    <property type="entry name" value="Ribsml_uS5_D2-typ_fold_subgr"/>
</dbReference>
<dbReference type="Gene3D" id="3.30.70.890">
    <property type="entry name" value="GHMP kinase, C-terminal domain"/>
    <property type="match status" value="1"/>
</dbReference>
<keyword evidence="8" id="KW-1185">Reference proteome</keyword>
<dbReference type="PRINTS" id="PR00958">
    <property type="entry name" value="HOMSERKINASE"/>
</dbReference>
<dbReference type="GO" id="GO:0008202">
    <property type="term" value="P:steroid metabolic process"/>
    <property type="evidence" value="ECO:0007669"/>
    <property type="project" value="UniProtKB-KW"/>
</dbReference>
<keyword evidence="3" id="KW-0547">Nucleotide-binding</keyword>
<evidence type="ECO:0000256" key="3">
    <source>
        <dbReference type="ARBA" id="ARBA00022741"/>
    </source>
</evidence>
<evidence type="ECO:0000256" key="6">
    <source>
        <dbReference type="ARBA" id="ARBA00023221"/>
    </source>
</evidence>
<dbReference type="GO" id="GO:0008652">
    <property type="term" value="P:amino acid biosynthetic process"/>
    <property type="evidence" value="ECO:0007669"/>
    <property type="project" value="UniProtKB-KW"/>
</dbReference>
<evidence type="ECO:0000256" key="1">
    <source>
        <dbReference type="ARBA" id="ARBA00022605"/>
    </source>
</evidence>
<evidence type="ECO:0000256" key="2">
    <source>
        <dbReference type="ARBA" id="ARBA00022679"/>
    </source>
</evidence>
<proteinExistence type="predicted"/>
<reference evidence="7" key="1">
    <citation type="journal article" date="2023" name="Genome Biol. Evol.">
        <title>First Whole Genome Sequence and Flow Cytometry Genome Size Data for the Lichen-Forming Fungus Ramalina farinacea (Ascomycota).</title>
        <authorList>
            <person name="Llewellyn T."/>
            <person name="Mian S."/>
            <person name="Hill R."/>
            <person name="Leitch I.J."/>
            <person name="Gaya E."/>
        </authorList>
    </citation>
    <scope>NUCLEOTIDE SEQUENCE</scope>
    <source>
        <strain evidence="7">LIQ254RAFAR</strain>
    </source>
</reference>
<sequence>MLADAVADLKMTKDRMMEFCLVEENHPDNIGASLYGGFIGSFLEMIDSTNTAASELNGQAESTNKTSDARYPKARARYFQYPWSPAIKVITIIPAYEVKTDSARAVLPAQYDKAEVVFNLQRVAVLTHLLGQPTPNPTMIYKAMQDRLHQQQRTDLVHGLEKLLQLTPDSLPGLLGICLSGAGPSILALATNNFEQISEAIISVIQHSSPNPIHCDWRLLGPAEGGALLEHHPA</sequence>
<evidence type="ECO:0000256" key="5">
    <source>
        <dbReference type="ARBA" id="ARBA00022840"/>
    </source>
</evidence>
<dbReference type="PANTHER" id="PTHR20861">
    <property type="entry name" value="HOMOSERINE/4-DIPHOSPHOCYTIDYL-2-C-METHYL-D-ERYTHRITOL KINASE"/>
    <property type="match status" value="1"/>
</dbReference>
<dbReference type="Gene3D" id="3.30.230.10">
    <property type="match status" value="1"/>
</dbReference>
<dbReference type="GO" id="GO:0016301">
    <property type="term" value="F:kinase activity"/>
    <property type="evidence" value="ECO:0007669"/>
    <property type="project" value="UniProtKB-KW"/>
</dbReference>
<keyword evidence="1" id="KW-0028">Amino-acid biosynthesis</keyword>
<keyword evidence="5" id="KW-0067">ATP-binding</keyword>
<name>A0AA43QT92_9LECA</name>